<feature type="region of interest" description="Disordered" evidence="11">
    <location>
        <begin position="305"/>
        <end position="332"/>
    </location>
</feature>
<dbReference type="CDD" id="cd00201">
    <property type="entry name" value="WW"/>
    <property type="match status" value="3"/>
</dbReference>
<dbReference type="SMART" id="SM00239">
    <property type="entry name" value="C2"/>
    <property type="match status" value="1"/>
</dbReference>
<sequence length="775" mass="88101">MAYIKETYFVRLPDPFAVVTVDGEQTHTTTVAKKTLNPYWNESFDIQVTNQSVIAVQIFDQKKFKRKDQGFLGVINVQVGDVFDLDVNTDSDEMLTRDLKKSNANEVVHGKLIISLSTNVNTSPPHPAVRDNLNSMSNHTRSDSIASSSNSNSNQRASFVETSRPMSLSNSTPSAANGNAVPGPSTTSGGNSARAFSHMEDHAPLPPGWERRVDHLGRTYYVDHNTRTTTWSRPSMNATATQRLQEHQNITEMERRRHNNRTLPEERPTGSSSMPSNASSTSISGSGAEASTSTANMTLAPVGHVGTTTAGFGPLPSGWEQRTTPEGRPYFVDHNTRTTTWVDPRRQQYIRMYGGNANNVTIQQQPVSQLGPLPSGWEMRLTSTARVYFVDHNTKTTTWDDPRLPSSLESQPALRPVPGQCHIKVRREFIFEDAYSEIMRQQPQDLKKRLMIKFEGEDGLDYGGLSREFFFLLSHKMFDPFYCLFEYSAHDNYTLQINPHSGIDPQHLNYFKFIGRVVGLAIFHRRFLDAFFITSFYKMILKKKVGLPDMESVDADFYRSLTWALESNITDVLDLTFSTEDERFGEVVTVDLKPDGRNIPVTEENKKEYIELITEWRISKRVEDQFKAFMEGFNQLIPQELISVFDERELELLIGGIAEIDVDDWKKHTDYRGYTESDDIIQWFWKCVRSWDGEKKSRLLQFTTGTSRIPVNGFKDLQGSDGPRRFTIEKAVDITQLPKSHTCFNRIDLPQYKTYEVLVSKLTLAVEETVGFGQE</sequence>
<feature type="region of interest" description="Disordered" evidence="11">
    <location>
        <begin position="251"/>
        <end position="292"/>
    </location>
</feature>
<evidence type="ECO:0000259" key="13">
    <source>
        <dbReference type="PROSITE" id="PS50020"/>
    </source>
</evidence>
<dbReference type="FunFam" id="2.20.70.10:FF:000017">
    <property type="entry name" value="E3 ubiquitin-protein ligase"/>
    <property type="match status" value="1"/>
</dbReference>
<dbReference type="SUPFAM" id="SSF49562">
    <property type="entry name" value="C2 domain (Calcium/lipid-binding domain, CaLB)"/>
    <property type="match status" value="1"/>
</dbReference>
<evidence type="ECO:0000256" key="6">
    <source>
        <dbReference type="ARBA" id="ARBA00022737"/>
    </source>
</evidence>
<keyword evidence="6" id="KW-0677">Repeat</keyword>
<feature type="domain" description="C2" evidence="12">
    <location>
        <begin position="1"/>
        <end position="95"/>
    </location>
</feature>
<proteinExistence type="predicted"/>
<dbReference type="FunFam" id="3.90.1750.10:FF:000079">
    <property type="entry name" value="E3 ubiquitin-protein ligase"/>
    <property type="match status" value="1"/>
</dbReference>
<dbReference type="GO" id="GO:0072666">
    <property type="term" value="P:establishment of protein localization to vacuole"/>
    <property type="evidence" value="ECO:0007669"/>
    <property type="project" value="UniProtKB-ARBA"/>
</dbReference>
<dbReference type="Proteomes" id="UP000789759">
    <property type="component" value="Unassembled WGS sequence"/>
</dbReference>
<dbReference type="OrthoDB" id="8068875at2759"/>
<keyword evidence="7 8" id="KW-0833">Ubl conjugation pathway</keyword>
<dbReference type="GO" id="GO:0005737">
    <property type="term" value="C:cytoplasm"/>
    <property type="evidence" value="ECO:0007669"/>
    <property type="project" value="UniProtKB-SubCell"/>
</dbReference>
<evidence type="ECO:0000256" key="4">
    <source>
        <dbReference type="ARBA" id="ARBA00022490"/>
    </source>
</evidence>
<dbReference type="InterPro" id="IPR000569">
    <property type="entry name" value="HECT_dom"/>
</dbReference>
<dbReference type="FunFam" id="2.20.70.10:FF:000011">
    <property type="entry name" value="E3 ubiquitin-protein ligase"/>
    <property type="match status" value="1"/>
</dbReference>
<dbReference type="PANTHER" id="PTHR11254:SF440">
    <property type="entry name" value="E3 UBIQUITIN-PROTEIN LIGASE NEDD-4"/>
    <property type="match status" value="1"/>
</dbReference>
<dbReference type="AlphaFoldDB" id="A0A9N9ELL6"/>
<evidence type="ECO:0000313" key="15">
    <source>
        <dbReference type="EMBL" id="CAG8680507.1"/>
    </source>
</evidence>
<evidence type="ECO:0000256" key="3">
    <source>
        <dbReference type="ARBA" id="ARBA00004906"/>
    </source>
</evidence>
<dbReference type="GO" id="GO:0006511">
    <property type="term" value="P:ubiquitin-dependent protein catabolic process"/>
    <property type="evidence" value="ECO:0007669"/>
    <property type="project" value="InterPro"/>
</dbReference>
<feature type="domain" description="HECT" evidence="14">
    <location>
        <begin position="442"/>
        <end position="775"/>
    </location>
</feature>
<dbReference type="SUPFAM" id="SSF51045">
    <property type="entry name" value="WW domain"/>
    <property type="match status" value="3"/>
</dbReference>
<feature type="domain" description="WW" evidence="13">
    <location>
        <begin position="313"/>
        <end position="346"/>
    </location>
</feature>
<accession>A0A9N9ELL6</accession>
<dbReference type="Gene3D" id="2.20.70.10">
    <property type="match status" value="2"/>
</dbReference>
<dbReference type="CDD" id="cd00078">
    <property type="entry name" value="HECTc"/>
    <property type="match status" value="1"/>
</dbReference>
<dbReference type="GO" id="GO:0006886">
    <property type="term" value="P:intracellular protein transport"/>
    <property type="evidence" value="ECO:0007669"/>
    <property type="project" value="UniProtKB-ARBA"/>
</dbReference>
<feature type="compositionally biased region" description="Polar residues" evidence="11">
    <location>
        <begin position="155"/>
        <end position="177"/>
    </location>
</feature>
<dbReference type="InterPro" id="IPR036020">
    <property type="entry name" value="WW_dom_sf"/>
</dbReference>
<dbReference type="GO" id="GO:0016567">
    <property type="term" value="P:protein ubiquitination"/>
    <property type="evidence" value="ECO:0007669"/>
    <property type="project" value="TreeGrafter"/>
</dbReference>
<dbReference type="FunFam" id="3.30.2410.10:FF:000001">
    <property type="entry name" value="E3 ubiquitin-protein ligase NEDD4-like"/>
    <property type="match status" value="1"/>
</dbReference>
<dbReference type="GO" id="GO:0061630">
    <property type="term" value="F:ubiquitin protein ligase activity"/>
    <property type="evidence" value="ECO:0007669"/>
    <property type="project" value="UniProtKB-EC"/>
</dbReference>
<dbReference type="InterPro" id="IPR035983">
    <property type="entry name" value="Hect_E3_ubiquitin_ligase"/>
</dbReference>
<dbReference type="FunFam" id="3.30.2160.10:FF:000001">
    <property type="entry name" value="E3 ubiquitin-protein ligase NEDD4-like"/>
    <property type="match status" value="1"/>
</dbReference>
<feature type="compositionally biased region" description="Basic and acidic residues" evidence="11">
    <location>
        <begin position="197"/>
        <end position="210"/>
    </location>
</feature>
<feature type="active site" description="Glycyl thioester intermediate" evidence="9 10">
    <location>
        <position position="743"/>
    </location>
</feature>
<organism evidence="15 16">
    <name type="scientific">Cetraspora pellucida</name>
    <dbReference type="NCBI Taxonomy" id="1433469"/>
    <lineage>
        <taxon>Eukaryota</taxon>
        <taxon>Fungi</taxon>
        <taxon>Fungi incertae sedis</taxon>
        <taxon>Mucoromycota</taxon>
        <taxon>Glomeromycotina</taxon>
        <taxon>Glomeromycetes</taxon>
        <taxon>Diversisporales</taxon>
        <taxon>Gigasporaceae</taxon>
        <taxon>Cetraspora</taxon>
    </lineage>
</organism>
<dbReference type="InterPro" id="IPR000008">
    <property type="entry name" value="C2_dom"/>
</dbReference>
<dbReference type="GO" id="GO:0007034">
    <property type="term" value="P:vacuolar transport"/>
    <property type="evidence" value="ECO:0007669"/>
    <property type="project" value="UniProtKB-ARBA"/>
</dbReference>
<feature type="domain" description="WW" evidence="13">
    <location>
        <begin position="371"/>
        <end position="404"/>
    </location>
</feature>
<reference evidence="15" key="1">
    <citation type="submission" date="2021-06" db="EMBL/GenBank/DDBJ databases">
        <authorList>
            <person name="Kallberg Y."/>
            <person name="Tangrot J."/>
            <person name="Rosling A."/>
        </authorList>
    </citation>
    <scope>NUCLEOTIDE SEQUENCE</scope>
    <source>
        <strain evidence="15">FL966</strain>
    </source>
</reference>
<feature type="region of interest" description="Disordered" evidence="11">
    <location>
        <begin position="118"/>
        <end position="210"/>
    </location>
</feature>
<dbReference type="SMART" id="SM00119">
    <property type="entry name" value="HECTc"/>
    <property type="match status" value="1"/>
</dbReference>
<dbReference type="PROSITE" id="PS50237">
    <property type="entry name" value="HECT"/>
    <property type="match status" value="1"/>
</dbReference>
<dbReference type="PIRSF" id="PIRSF001569">
    <property type="entry name" value="E3_ub_ligase_SMURF1"/>
    <property type="match status" value="1"/>
</dbReference>
<dbReference type="Gene3D" id="2.60.40.150">
    <property type="entry name" value="C2 domain"/>
    <property type="match status" value="1"/>
</dbReference>
<feature type="domain" description="WW" evidence="13">
    <location>
        <begin position="203"/>
        <end position="236"/>
    </location>
</feature>
<dbReference type="Gene3D" id="3.90.1750.10">
    <property type="entry name" value="Hect, E3 ligase catalytic domains"/>
    <property type="match status" value="1"/>
</dbReference>
<dbReference type="InterPro" id="IPR050409">
    <property type="entry name" value="E3_ubiq-protein_ligase"/>
</dbReference>
<dbReference type="PANTHER" id="PTHR11254">
    <property type="entry name" value="HECT DOMAIN UBIQUITIN-PROTEIN LIGASE"/>
    <property type="match status" value="1"/>
</dbReference>
<name>A0A9N9ELL6_9GLOM</name>
<dbReference type="InterPro" id="IPR001202">
    <property type="entry name" value="WW_dom"/>
</dbReference>
<dbReference type="Pfam" id="PF00632">
    <property type="entry name" value="HECT"/>
    <property type="match status" value="1"/>
</dbReference>
<dbReference type="InterPro" id="IPR035892">
    <property type="entry name" value="C2_domain_sf"/>
</dbReference>
<evidence type="ECO:0000256" key="1">
    <source>
        <dbReference type="ARBA" id="ARBA00000885"/>
    </source>
</evidence>
<dbReference type="EMBL" id="CAJVQA010009058">
    <property type="protein sequence ID" value="CAG8680507.1"/>
    <property type="molecule type" value="Genomic_DNA"/>
</dbReference>
<evidence type="ECO:0000256" key="9">
    <source>
        <dbReference type="PIRSR" id="PIRSR001569-1"/>
    </source>
</evidence>
<comment type="catalytic activity">
    <reaction evidence="1 8">
        <text>S-ubiquitinyl-[E2 ubiquitin-conjugating enzyme]-L-cysteine + [acceptor protein]-L-lysine = [E2 ubiquitin-conjugating enzyme]-L-cysteine + N(6)-ubiquitinyl-[acceptor protein]-L-lysine.</text>
        <dbReference type="EC" id="2.3.2.26"/>
    </reaction>
</comment>
<dbReference type="Pfam" id="PF00168">
    <property type="entry name" value="C2"/>
    <property type="match status" value="1"/>
</dbReference>
<evidence type="ECO:0000256" key="11">
    <source>
        <dbReference type="SAM" id="MobiDB-lite"/>
    </source>
</evidence>
<evidence type="ECO:0000256" key="10">
    <source>
        <dbReference type="PROSITE-ProRule" id="PRU00104"/>
    </source>
</evidence>
<evidence type="ECO:0000259" key="12">
    <source>
        <dbReference type="PROSITE" id="PS50004"/>
    </source>
</evidence>
<evidence type="ECO:0000256" key="2">
    <source>
        <dbReference type="ARBA" id="ARBA00004496"/>
    </source>
</evidence>
<dbReference type="InterPro" id="IPR024928">
    <property type="entry name" value="E3_ub_ligase_SMURF1"/>
</dbReference>
<evidence type="ECO:0000259" key="14">
    <source>
        <dbReference type="PROSITE" id="PS50237"/>
    </source>
</evidence>
<dbReference type="PROSITE" id="PS01159">
    <property type="entry name" value="WW_DOMAIN_1"/>
    <property type="match status" value="3"/>
</dbReference>
<evidence type="ECO:0000256" key="5">
    <source>
        <dbReference type="ARBA" id="ARBA00022679"/>
    </source>
</evidence>
<keyword evidence="5 8" id="KW-0808">Transferase</keyword>
<comment type="subcellular location">
    <subcellularLocation>
        <location evidence="2">Cytoplasm</location>
    </subcellularLocation>
</comment>
<evidence type="ECO:0000313" key="16">
    <source>
        <dbReference type="Proteomes" id="UP000789759"/>
    </source>
</evidence>
<comment type="pathway">
    <text evidence="3 8">Protein modification; protein ubiquitination.</text>
</comment>
<dbReference type="Gene3D" id="3.30.2410.10">
    <property type="entry name" value="Hect, E3 ligase catalytic domain"/>
    <property type="match status" value="1"/>
</dbReference>
<comment type="caution">
    <text evidence="15">The sequence shown here is derived from an EMBL/GenBank/DDBJ whole genome shotgun (WGS) entry which is preliminary data.</text>
</comment>
<dbReference type="EC" id="2.3.2.26" evidence="8"/>
<keyword evidence="16" id="KW-1185">Reference proteome</keyword>
<keyword evidence="4" id="KW-0963">Cytoplasm</keyword>
<feature type="compositionally biased region" description="Low complexity" evidence="11">
    <location>
        <begin position="271"/>
        <end position="292"/>
    </location>
</feature>
<evidence type="ECO:0000256" key="8">
    <source>
        <dbReference type="PIRNR" id="PIRNR001569"/>
    </source>
</evidence>
<gene>
    <name evidence="15" type="ORF">CPELLU_LOCUS10760</name>
</gene>
<dbReference type="SMART" id="SM00456">
    <property type="entry name" value="WW"/>
    <property type="match status" value="3"/>
</dbReference>
<dbReference type="CDD" id="cd08382">
    <property type="entry name" value="C2_Smurf-like"/>
    <property type="match status" value="1"/>
</dbReference>
<protein>
    <recommendedName>
        <fullName evidence="8">E3 ubiquitin-protein ligase</fullName>
        <ecNumber evidence="8">2.3.2.26</ecNumber>
    </recommendedName>
</protein>
<evidence type="ECO:0000256" key="7">
    <source>
        <dbReference type="ARBA" id="ARBA00022786"/>
    </source>
</evidence>
<dbReference type="SUPFAM" id="SSF56204">
    <property type="entry name" value="Hect, E3 ligase catalytic domain"/>
    <property type="match status" value="1"/>
</dbReference>
<dbReference type="PROSITE" id="PS50020">
    <property type="entry name" value="WW_DOMAIN_2"/>
    <property type="match status" value="3"/>
</dbReference>
<dbReference type="Pfam" id="PF00397">
    <property type="entry name" value="WW"/>
    <property type="match status" value="3"/>
</dbReference>
<dbReference type="PROSITE" id="PS50004">
    <property type="entry name" value="C2"/>
    <property type="match status" value="1"/>
</dbReference>
<feature type="compositionally biased region" description="Low complexity" evidence="11">
    <location>
        <begin position="143"/>
        <end position="154"/>
    </location>
</feature>
<dbReference type="Gene3D" id="3.30.2160.10">
    <property type="entry name" value="Hect, E3 ligase catalytic domain"/>
    <property type="match status" value="1"/>
</dbReference>